<feature type="compositionally biased region" description="Polar residues" evidence="2">
    <location>
        <begin position="55"/>
        <end position="74"/>
    </location>
</feature>
<feature type="region of interest" description="Disordered" evidence="2">
    <location>
        <begin position="1"/>
        <end position="131"/>
    </location>
</feature>
<feature type="region of interest" description="Disordered" evidence="2">
    <location>
        <begin position="276"/>
        <end position="331"/>
    </location>
</feature>
<feature type="domain" description="RING-type" evidence="3">
    <location>
        <begin position="371"/>
        <end position="427"/>
    </location>
</feature>
<keyword evidence="1" id="KW-0862">Zinc</keyword>
<keyword evidence="5" id="KW-1185">Reference proteome</keyword>
<reference evidence="4 5" key="1">
    <citation type="journal article" date="2024" name="G3 (Bethesda)">
        <title>Genome assembly of Hibiscus sabdariffa L. provides insights into metabolisms of medicinal natural products.</title>
        <authorList>
            <person name="Kim T."/>
        </authorList>
    </citation>
    <scope>NUCLEOTIDE SEQUENCE [LARGE SCALE GENOMIC DNA]</scope>
    <source>
        <strain evidence="4">TK-2024</strain>
        <tissue evidence="4">Old leaves</tissue>
    </source>
</reference>
<dbReference type="EMBL" id="JBBPBN010000052">
    <property type="protein sequence ID" value="KAK8991190.1"/>
    <property type="molecule type" value="Genomic_DNA"/>
</dbReference>
<dbReference type="PANTHER" id="PTHR31150">
    <property type="entry name" value="EXPRESSED PROTEIN"/>
    <property type="match status" value="1"/>
</dbReference>
<dbReference type="PROSITE" id="PS50089">
    <property type="entry name" value="ZF_RING_2"/>
    <property type="match status" value="1"/>
</dbReference>
<protein>
    <recommendedName>
        <fullName evidence="3">RING-type domain-containing protein</fullName>
    </recommendedName>
</protein>
<feature type="compositionally biased region" description="Polar residues" evidence="2">
    <location>
        <begin position="321"/>
        <end position="331"/>
    </location>
</feature>
<keyword evidence="1" id="KW-0479">Metal-binding</keyword>
<evidence type="ECO:0000313" key="5">
    <source>
        <dbReference type="Proteomes" id="UP001396334"/>
    </source>
</evidence>
<evidence type="ECO:0000256" key="2">
    <source>
        <dbReference type="SAM" id="MobiDB-lite"/>
    </source>
</evidence>
<dbReference type="InterPro" id="IPR001841">
    <property type="entry name" value="Znf_RING"/>
</dbReference>
<organism evidence="4 5">
    <name type="scientific">Hibiscus sabdariffa</name>
    <name type="common">roselle</name>
    <dbReference type="NCBI Taxonomy" id="183260"/>
    <lineage>
        <taxon>Eukaryota</taxon>
        <taxon>Viridiplantae</taxon>
        <taxon>Streptophyta</taxon>
        <taxon>Embryophyta</taxon>
        <taxon>Tracheophyta</taxon>
        <taxon>Spermatophyta</taxon>
        <taxon>Magnoliopsida</taxon>
        <taxon>eudicotyledons</taxon>
        <taxon>Gunneridae</taxon>
        <taxon>Pentapetalae</taxon>
        <taxon>rosids</taxon>
        <taxon>malvids</taxon>
        <taxon>Malvales</taxon>
        <taxon>Malvaceae</taxon>
        <taxon>Malvoideae</taxon>
        <taxon>Hibiscus</taxon>
    </lineage>
</organism>
<feature type="compositionally biased region" description="Low complexity" evidence="2">
    <location>
        <begin position="32"/>
        <end position="49"/>
    </location>
</feature>
<dbReference type="PANTHER" id="PTHR31150:SF6">
    <property type="entry name" value="ZINC ION BINDING PROTEIN"/>
    <property type="match status" value="1"/>
</dbReference>
<evidence type="ECO:0000256" key="1">
    <source>
        <dbReference type="PROSITE-ProRule" id="PRU00175"/>
    </source>
</evidence>
<dbReference type="Gene3D" id="3.30.40.10">
    <property type="entry name" value="Zinc/RING finger domain, C3HC4 (zinc finger)"/>
    <property type="match status" value="1"/>
</dbReference>
<evidence type="ECO:0000259" key="3">
    <source>
        <dbReference type="PROSITE" id="PS50089"/>
    </source>
</evidence>
<gene>
    <name evidence="4" type="ORF">V6N11_062212</name>
</gene>
<accession>A0ABR2PRW6</accession>
<dbReference type="Proteomes" id="UP001396334">
    <property type="component" value="Unassembled WGS sequence"/>
</dbReference>
<comment type="caution">
    <text evidence="4">The sequence shown here is derived from an EMBL/GenBank/DDBJ whole genome shotgun (WGS) entry which is preliminary data.</text>
</comment>
<feature type="compositionally biased region" description="Polar residues" evidence="2">
    <location>
        <begin position="97"/>
        <end position="113"/>
    </location>
</feature>
<evidence type="ECO:0000313" key="4">
    <source>
        <dbReference type="EMBL" id="KAK8991190.1"/>
    </source>
</evidence>
<sequence length="432" mass="47189">MATRDKDQSRSFLDYTNRRKASDGNSKCLGMDGISLDRGSSSGRSRGLRTLPALRTQSAIFSLGESSQATNPALGTTLAPKRSTPQHQSDKIKMNKDSNTLVKKNGTNSNSVSRLFKKKENTTQPPKDATSLFKRKGTSTIMQSKQLTLKGTAQPLKDPAGLAKKNEISRIGTLIQSMKKKVTTQSPGKPKMVENAPNSRILASKHVMQNKETAQPPKDSPWLVKNGGTSKIAASKHVMQKREKTQHAKKPVGLVKNIGTGIIPSSMHSVQKKKTIHLPKDSAASSVKKIETTPRSPTLKQFIQKKEKKQPSKAPAGVVSRSGTSRTLPSSLVAQRKETTFGNQRQKKHIYKDHIAWEGFDDRIVPLGTSCLLCEGDLANEPEYGPDREGHNPAGNAVLPCGHVFHSQCLRLTMAEEKCRDPPCMICASILS</sequence>
<dbReference type="SUPFAM" id="SSF57850">
    <property type="entry name" value="RING/U-box"/>
    <property type="match status" value="1"/>
</dbReference>
<name>A0ABR2PRW6_9ROSI</name>
<dbReference type="InterPro" id="IPR013083">
    <property type="entry name" value="Znf_RING/FYVE/PHD"/>
</dbReference>
<keyword evidence="1" id="KW-0863">Zinc-finger</keyword>
<proteinExistence type="predicted"/>